<dbReference type="Proteomes" id="UP000077266">
    <property type="component" value="Unassembled WGS sequence"/>
</dbReference>
<organism evidence="2 4">
    <name type="scientific">Exidia glandulosa HHB12029</name>
    <dbReference type="NCBI Taxonomy" id="1314781"/>
    <lineage>
        <taxon>Eukaryota</taxon>
        <taxon>Fungi</taxon>
        <taxon>Dikarya</taxon>
        <taxon>Basidiomycota</taxon>
        <taxon>Agaricomycotina</taxon>
        <taxon>Agaricomycetes</taxon>
        <taxon>Auriculariales</taxon>
        <taxon>Exidiaceae</taxon>
        <taxon>Exidia</taxon>
    </lineage>
</organism>
<proteinExistence type="predicted"/>
<dbReference type="EMBL" id="KV426887">
    <property type="protein sequence ID" value="KZV78463.1"/>
    <property type="molecule type" value="Genomic_DNA"/>
</dbReference>
<protein>
    <submittedName>
        <fullName evidence="2">Uncharacterized protein</fullName>
    </submittedName>
</protein>
<accession>A0A166MVS0</accession>
<dbReference type="OrthoDB" id="2756231at2759"/>
<evidence type="ECO:0000313" key="2">
    <source>
        <dbReference type="EMBL" id="KZV78463.1"/>
    </source>
</evidence>
<gene>
    <name evidence="3" type="ORF">EXIGLDRAFT_706520</name>
    <name evidence="2" type="ORF">EXIGLDRAFT_786947</name>
</gene>
<dbReference type="EMBL" id="KV426577">
    <property type="protein sequence ID" value="KZV79684.1"/>
    <property type="molecule type" value="Genomic_DNA"/>
</dbReference>
<feature type="compositionally biased region" description="Pro residues" evidence="1">
    <location>
        <begin position="21"/>
        <end position="34"/>
    </location>
</feature>
<dbReference type="AlphaFoldDB" id="A0A166MVS0"/>
<evidence type="ECO:0000313" key="3">
    <source>
        <dbReference type="EMBL" id="KZV79684.1"/>
    </source>
</evidence>
<evidence type="ECO:0000313" key="4">
    <source>
        <dbReference type="Proteomes" id="UP000077266"/>
    </source>
</evidence>
<sequence>MTVALRPHPAPASAADRHHQPTPPSPPRGLPPLSPGGNPWDKSDDEDEVESPRVTARKNYEFHLYASMRYLETKSMANGKQQSKSAKVTQTIHAKVLQLSRNQFIMLFLKAHDAVALYKVTAEGPPFLISLGSSSKTQASTVRSDKQFADALKPLLESRVKGMTVEFDTTLWQPWLTTLATVTGASATSSQAVSVAYGAGLASRGYFSSQDETVGLMMATLREKYWCTTHTAPCYRDLKDPNSPHRVMEGMQLKSMAQDVVAKRCTEDSPTPALLKTMKPITARGRRDDVAASSSSKRHRSSSPILRSSPPPGALDDHLQIAINACSRQHSNISAQEYKAAYNALQAKDYVPHSFPSLTPERLGELTGLPEGKAATLHAFCVKWAGGIDSKWKKRRLA</sequence>
<name>A0A166MVS0_EXIGL</name>
<feature type="region of interest" description="Disordered" evidence="1">
    <location>
        <begin position="1"/>
        <end position="54"/>
    </location>
</feature>
<keyword evidence="4" id="KW-1185">Reference proteome</keyword>
<reference evidence="2 4" key="1">
    <citation type="journal article" date="2016" name="Mol. Biol. Evol.">
        <title>Comparative Genomics of Early-Diverging Mushroom-Forming Fungi Provides Insights into the Origins of Lignocellulose Decay Capabilities.</title>
        <authorList>
            <person name="Nagy L.G."/>
            <person name="Riley R."/>
            <person name="Tritt A."/>
            <person name="Adam C."/>
            <person name="Daum C."/>
            <person name="Floudas D."/>
            <person name="Sun H."/>
            <person name="Yadav J.S."/>
            <person name="Pangilinan J."/>
            <person name="Larsson K.H."/>
            <person name="Matsuura K."/>
            <person name="Barry K."/>
            <person name="Labutti K."/>
            <person name="Kuo R."/>
            <person name="Ohm R.A."/>
            <person name="Bhattacharya S.S."/>
            <person name="Shirouzu T."/>
            <person name="Yoshinaga Y."/>
            <person name="Martin F.M."/>
            <person name="Grigoriev I.V."/>
            <person name="Hibbett D.S."/>
        </authorList>
    </citation>
    <scope>NUCLEOTIDE SEQUENCE [LARGE SCALE GENOMIC DNA]</scope>
    <source>
        <strain evidence="2 4">HHB12029</strain>
    </source>
</reference>
<feature type="region of interest" description="Disordered" evidence="1">
    <location>
        <begin position="267"/>
        <end position="314"/>
    </location>
</feature>
<evidence type="ECO:0000256" key="1">
    <source>
        <dbReference type="SAM" id="MobiDB-lite"/>
    </source>
</evidence>